<dbReference type="InterPro" id="IPR050220">
    <property type="entry name" value="Type_II_DNA_Topoisomerases"/>
</dbReference>
<evidence type="ECO:0000313" key="10">
    <source>
        <dbReference type="Proteomes" id="UP000012227"/>
    </source>
</evidence>
<proteinExistence type="inferred from homology"/>
<comment type="catalytic activity">
    <reaction evidence="1 6">
        <text>ATP-dependent breakage, passage and rejoining of double-stranded DNA.</text>
        <dbReference type="EC" id="5.6.2.2"/>
    </reaction>
</comment>
<keyword evidence="5 6" id="KW-0413">Isomerase</keyword>
<dbReference type="PROSITE" id="PS52040">
    <property type="entry name" value="TOPO_IIA"/>
    <property type="match status" value="1"/>
</dbReference>
<dbReference type="PANTHER" id="PTHR43493">
    <property type="entry name" value="DNA GYRASE/TOPOISOMERASE SUBUNIT A"/>
    <property type="match status" value="1"/>
</dbReference>
<dbReference type="Gene3D" id="3.90.199.10">
    <property type="entry name" value="Topoisomerase II, domain 5"/>
    <property type="match status" value="1"/>
</dbReference>
<dbReference type="STRING" id="1218591.LEP1GSC199_4011"/>
<feature type="compositionally biased region" description="Basic and acidic residues" evidence="7">
    <location>
        <begin position="26"/>
        <end position="40"/>
    </location>
</feature>
<dbReference type="GO" id="GO:0005737">
    <property type="term" value="C:cytoplasm"/>
    <property type="evidence" value="ECO:0007669"/>
    <property type="project" value="TreeGrafter"/>
</dbReference>
<dbReference type="Gene3D" id="3.30.1360.40">
    <property type="match status" value="1"/>
</dbReference>
<name>N1WG07_9LEPT</name>
<dbReference type="Proteomes" id="UP000012227">
    <property type="component" value="Unassembled WGS sequence"/>
</dbReference>
<dbReference type="InterPro" id="IPR013757">
    <property type="entry name" value="Topo_IIA_A_a_sf"/>
</dbReference>
<accession>N1WG07</accession>
<feature type="region of interest" description="Disordered" evidence="7">
    <location>
        <begin position="1"/>
        <end position="40"/>
    </location>
</feature>
<evidence type="ECO:0000256" key="3">
    <source>
        <dbReference type="ARBA" id="ARBA00023029"/>
    </source>
</evidence>
<keyword evidence="3 6" id="KW-0799">Topoisomerase</keyword>
<dbReference type="SUPFAM" id="SSF56719">
    <property type="entry name" value="Type II DNA topoisomerase"/>
    <property type="match status" value="1"/>
</dbReference>
<feature type="active site" description="O-(5'-phospho-DNA)-tyrosine intermediate" evidence="6">
    <location>
        <position position="145"/>
    </location>
</feature>
<dbReference type="EMBL" id="AOGY02000027">
    <property type="protein sequence ID" value="EMY70791.1"/>
    <property type="molecule type" value="Genomic_DNA"/>
</dbReference>
<evidence type="ECO:0000256" key="7">
    <source>
        <dbReference type="SAM" id="MobiDB-lite"/>
    </source>
</evidence>
<evidence type="ECO:0000313" key="9">
    <source>
        <dbReference type="EMBL" id="EMY70791.1"/>
    </source>
</evidence>
<comment type="caution">
    <text evidence="9">The sequence shown here is derived from an EMBL/GenBank/DDBJ whole genome shotgun (WGS) entry which is preliminary data.</text>
</comment>
<evidence type="ECO:0000256" key="5">
    <source>
        <dbReference type="ARBA" id="ARBA00023235"/>
    </source>
</evidence>
<reference evidence="9 10" key="1">
    <citation type="submission" date="2013-03" db="EMBL/GenBank/DDBJ databases">
        <authorList>
            <person name="Harkins D.M."/>
            <person name="Durkin A.S."/>
            <person name="Brinkac L.M."/>
            <person name="Haft D.H."/>
            <person name="Selengut J.D."/>
            <person name="Sanka R."/>
            <person name="DePew J."/>
            <person name="Purushe J."/>
            <person name="Galloway R.L."/>
            <person name="Vinetz J.M."/>
            <person name="Sutton G.G."/>
            <person name="Nierman W.C."/>
            <person name="Fouts D.E."/>
        </authorList>
    </citation>
    <scope>NUCLEOTIDE SEQUENCE [LARGE SCALE GENOMIC DNA]</scope>
    <source>
        <strain evidence="9 10">Waz Holland</strain>
    </source>
</reference>
<dbReference type="InterPro" id="IPR013760">
    <property type="entry name" value="Topo_IIA-like_dom_sf"/>
</dbReference>
<gene>
    <name evidence="9" type="ORF">LEP1GSC199_4011</name>
</gene>
<evidence type="ECO:0000256" key="2">
    <source>
        <dbReference type="ARBA" id="ARBA00008263"/>
    </source>
</evidence>
<dbReference type="InterPro" id="IPR013758">
    <property type="entry name" value="Topo_IIA_A/C_ab"/>
</dbReference>
<dbReference type="Gene3D" id="1.10.268.10">
    <property type="entry name" value="Topoisomerase, domain 3"/>
    <property type="match status" value="1"/>
</dbReference>
<dbReference type="GO" id="GO:0006265">
    <property type="term" value="P:DNA topological change"/>
    <property type="evidence" value="ECO:0007669"/>
    <property type="project" value="UniProtKB-UniRule"/>
</dbReference>
<dbReference type="GO" id="GO:0003677">
    <property type="term" value="F:DNA binding"/>
    <property type="evidence" value="ECO:0007669"/>
    <property type="project" value="UniProtKB-UniRule"/>
</dbReference>
<dbReference type="GO" id="GO:0009330">
    <property type="term" value="C:DNA topoisomerase type II (double strand cut, ATP-hydrolyzing) complex"/>
    <property type="evidence" value="ECO:0007669"/>
    <property type="project" value="TreeGrafter"/>
</dbReference>
<dbReference type="GO" id="GO:0003918">
    <property type="term" value="F:DNA topoisomerase type II (double strand cut, ATP-hydrolyzing) activity"/>
    <property type="evidence" value="ECO:0007669"/>
    <property type="project" value="UniProtKB-EC"/>
</dbReference>
<dbReference type="InterPro" id="IPR002205">
    <property type="entry name" value="Topo_IIA_dom_A"/>
</dbReference>
<organism evidence="9 10">
    <name type="scientific">Leptospira vanthielii serovar Holland str. Waz Holland = ATCC 700522</name>
    <dbReference type="NCBI Taxonomy" id="1218591"/>
    <lineage>
        <taxon>Bacteria</taxon>
        <taxon>Pseudomonadati</taxon>
        <taxon>Spirochaetota</taxon>
        <taxon>Spirochaetia</taxon>
        <taxon>Leptospirales</taxon>
        <taxon>Leptospiraceae</taxon>
        <taxon>Leptospira</taxon>
    </lineage>
</organism>
<evidence type="ECO:0000259" key="8">
    <source>
        <dbReference type="PROSITE" id="PS52040"/>
    </source>
</evidence>
<evidence type="ECO:0000256" key="4">
    <source>
        <dbReference type="ARBA" id="ARBA00023125"/>
    </source>
</evidence>
<keyword evidence="4 6" id="KW-0238">DNA-binding</keyword>
<evidence type="ECO:0000256" key="6">
    <source>
        <dbReference type="PROSITE-ProRule" id="PRU01384"/>
    </source>
</evidence>
<feature type="domain" description="Topo IIA-type catalytic" evidence="8">
    <location>
        <begin position="57"/>
        <end position="480"/>
    </location>
</feature>
<evidence type="ECO:0000256" key="1">
    <source>
        <dbReference type="ARBA" id="ARBA00000185"/>
    </source>
</evidence>
<dbReference type="GO" id="GO:0005524">
    <property type="term" value="F:ATP binding"/>
    <property type="evidence" value="ECO:0007669"/>
    <property type="project" value="InterPro"/>
</dbReference>
<dbReference type="Pfam" id="PF00521">
    <property type="entry name" value="DNA_topoisoIV"/>
    <property type="match status" value="1"/>
</dbReference>
<protein>
    <submittedName>
        <fullName evidence="9">DNA gyrase/topoisomerase IV, A subunit</fullName>
    </submittedName>
</protein>
<dbReference type="SMART" id="SM00434">
    <property type="entry name" value="TOP4c"/>
    <property type="match status" value="1"/>
</dbReference>
<comment type="similarity">
    <text evidence="2">Belongs to the type II topoisomerase GyrA/ParC subunit family.</text>
</comment>
<dbReference type="PANTHER" id="PTHR43493:SF5">
    <property type="entry name" value="DNA GYRASE SUBUNIT A, CHLOROPLASTIC_MITOCHONDRIAL"/>
    <property type="match status" value="1"/>
</dbReference>
<dbReference type="AlphaFoldDB" id="N1WG07"/>
<sequence length="480" mass="55959">MYRQSKKGKPLDKSIHPIPVSFGTMKNEEQYPKRPFEDQVNDDQRKYSRYVCDSRAIPQEIDGLKPVQRRILWAMWNSDARNRHTKTVKVAGLAMGYHPHGDRSIQDALSQMAQDFAFANNYPLVHGEGTFGDVLDPNAIASPRYTEVKLSDFAKDLGFFESLPDIDYVKNYDETEDEPIHFVGKVPVVLLNNIQGIATGFRCFIPAHKLSDVIDSQVTYLKTGKPKKVTPWYKGYGGEVKLSKNDNGNTVMSTTFGFKKDDGKLFLVDSPMNWNREKVVNYLDDLIERKDNWLKDYVDHSSQTFKIELIAKKGEEPSEKEIKELFTKENNEVLTINVITHEGKLRNFVPEEIIKRFCDFRKTHLIRRFKRLAGLEKEKIDRNSELIRFIKERWNEKVTGIKSKKEFEDKLKAAKFIYFEWLSSIPVYRMTLEEVRKCEDAIVEAKTKYTEYTTLQKDDKKLTGFMTDELDELKKKWDPK</sequence>